<keyword evidence="9 11" id="KW-0675">Receptor</keyword>
<dbReference type="SUPFAM" id="SSF81321">
    <property type="entry name" value="Family A G protein-coupled receptor-like"/>
    <property type="match status" value="2"/>
</dbReference>
<dbReference type="PROSITE" id="PS50262">
    <property type="entry name" value="G_PROTEIN_RECEP_F1_2"/>
    <property type="match status" value="2"/>
</dbReference>
<evidence type="ECO:0000256" key="10">
    <source>
        <dbReference type="ARBA" id="ARBA00023224"/>
    </source>
</evidence>
<feature type="domain" description="G-protein coupled receptors family 1 profile" evidence="13">
    <location>
        <begin position="301"/>
        <end position="557"/>
    </location>
</feature>
<dbReference type="EMBL" id="JAAWVQ010166239">
    <property type="protein sequence ID" value="MBN3287472.1"/>
    <property type="molecule type" value="Genomic_DNA"/>
</dbReference>
<sequence>MYVSILFLGLISLDRYLKIVKPFGISRMYNVKFTKFVSLGVWLCMILISMPNIIFTDVSPTKETAGNCSSLKSHFGLVWHGVVIYVNICIFAAVFIVLAACYISISRHIYRSNQQFAGSENERKHNQNILIILFVFFICFVPYHLWRIPFTLTQIGSKFDKYGTFILTHGKIVTLFLSACNVCLDPIIYFLMCKSFTKMLRTKLHIGPSVDFNGSTCSSRGTVKLRRFREYTSTNIYNVFHAVNVVSLIRCSSLCLPKLDMDAGNLTNSSMNSTASDYNSVFTKTLLPLLYSCIFLAGLSLNCLAAWIFFKIPSQTSFTVYFKNIVVADLFMTVSFPFKIVNDFGLGSWYLRVVVCRYTAVMFYLNMYTGIIFLGLISLERYVKIVKPPRASIILNATFSQTLSTATWILIMILLVPNIILTSKEATEDTSKNCIQLKTDLGVQWHNVSNYACIAAFWVVFLLMFFCYTSISKTIYDSYKKFRRDNTKSRRKSKRNIFSLLVVFFICFVPYHACRIFYTLSQTVDIFSEQTKYVLFHIKEGTLLLSALNVCLDPVIYFLMCKTFRELLVERFSKKVSDSKRKSLTAPYSESVMLYPVVPENGRILETDIVLGDYHIPSQVLLVMCHYASSVDPSEFPDPLTFKPERWLQKQELLKPHPFSSIPFGYGVRGCVGRRIAELEMYLALSRLVKQFEIRTDPKEKEVTPMTRLLIVPGSPINLQFHDRNP</sequence>
<keyword evidence="3" id="KW-1003">Cell membrane</keyword>
<dbReference type="PRINTS" id="PR00237">
    <property type="entry name" value="GPCRRHODOPSN"/>
</dbReference>
<feature type="transmembrane region" description="Helical" evidence="12">
    <location>
        <begin position="455"/>
        <end position="476"/>
    </location>
</feature>
<feature type="transmembrane region" description="Helical" evidence="12">
    <location>
        <begin position="166"/>
        <end position="191"/>
    </location>
</feature>
<gene>
    <name evidence="14" type="primary">P2ry14</name>
    <name evidence="14" type="ORF">GTO93_0000801</name>
</gene>
<dbReference type="SUPFAM" id="SSF48264">
    <property type="entry name" value="Cytochrome P450"/>
    <property type="match status" value="1"/>
</dbReference>
<keyword evidence="5 11" id="KW-0812">Transmembrane</keyword>
<protein>
    <submittedName>
        <fullName evidence="14">P2Y14 protein</fullName>
    </submittedName>
</protein>
<evidence type="ECO:0000256" key="5">
    <source>
        <dbReference type="ARBA" id="ARBA00022692"/>
    </source>
</evidence>
<dbReference type="InterPro" id="IPR017452">
    <property type="entry name" value="GPCR_Rhodpsn_7TM"/>
</dbReference>
<evidence type="ECO:0000313" key="14">
    <source>
        <dbReference type="EMBL" id="MBN3287472.1"/>
    </source>
</evidence>
<feature type="transmembrane region" description="Helical" evidence="12">
    <location>
        <begin position="289"/>
        <end position="309"/>
    </location>
</feature>
<dbReference type="PANTHER" id="PTHR24233">
    <property type="entry name" value="P2Y PURINOCEPTOR-RELATED G-PROTEIN COUPLED RECEPTOR"/>
    <property type="match status" value="1"/>
</dbReference>
<name>A0ABS2YL41_POLSP</name>
<reference evidence="14" key="1">
    <citation type="journal article" date="2021" name="Cell">
        <title>Tracing the genetic footprints of vertebrate landing in non-teleost ray-finned fishes.</title>
        <authorList>
            <person name="Bi X."/>
            <person name="Wang K."/>
            <person name="Yang L."/>
            <person name="Pan H."/>
            <person name="Jiang H."/>
            <person name="Wei Q."/>
            <person name="Fang M."/>
            <person name="Yu H."/>
            <person name="Zhu C."/>
            <person name="Cai Y."/>
            <person name="He Y."/>
            <person name="Gan X."/>
            <person name="Zeng H."/>
            <person name="Yu D."/>
            <person name="Zhu Y."/>
            <person name="Jiang H."/>
            <person name="Qiu Q."/>
            <person name="Yang H."/>
            <person name="Zhang Y.E."/>
            <person name="Wang W."/>
            <person name="Zhu M."/>
            <person name="He S."/>
            <person name="Zhang G."/>
        </authorList>
    </citation>
    <scope>NUCLEOTIDE SEQUENCE</scope>
    <source>
        <strain evidence="14">Pddl_001</strain>
    </source>
</reference>
<keyword evidence="15" id="KW-1185">Reference proteome</keyword>
<evidence type="ECO:0000256" key="4">
    <source>
        <dbReference type="ARBA" id="ARBA00022617"/>
    </source>
</evidence>
<evidence type="ECO:0000256" key="2">
    <source>
        <dbReference type="ARBA" id="ARBA00010617"/>
    </source>
</evidence>
<dbReference type="PROSITE" id="PS00237">
    <property type="entry name" value="G_PROTEIN_RECEP_F1_1"/>
    <property type="match status" value="2"/>
</dbReference>
<feature type="transmembrane region" description="Helical" evidence="12">
    <location>
        <begin position="391"/>
        <end position="416"/>
    </location>
</feature>
<keyword evidence="6 12" id="KW-1133">Transmembrane helix</keyword>
<accession>A0ABS2YL41</accession>
<comment type="subcellular location">
    <subcellularLocation>
        <location evidence="1">Cell membrane</location>
        <topology evidence="1">Multi-pass membrane protein</topology>
    </subcellularLocation>
</comment>
<dbReference type="InterPro" id="IPR001128">
    <property type="entry name" value="Cyt_P450"/>
</dbReference>
<evidence type="ECO:0000256" key="12">
    <source>
        <dbReference type="SAM" id="Phobius"/>
    </source>
</evidence>
<feature type="non-terminal residue" evidence="14">
    <location>
        <position position="1"/>
    </location>
</feature>
<feature type="transmembrane region" description="Helical" evidence="12">
    <location>
        <begin position="126"/>
        <end position="146"/>
    </location>
</feature>
<feature type="transmembrane region" description="Helical" evidence="12">
    <location>
        <begin position="361"/>
        <end position="379"/>
    </location>
</feature>
<organism evidence="14 15">
    <name type="scientific">Polyodon spathula</name>
    <name type="common">North American paddlefish</name>
    <name type="synonym">Squalus spathula</name>
    <dbReference type="NCBI Taxonomy" id="7913"/>
    <lineage>
        <taxon>Eukaryota</taxon>
        <taxon>Metazoa</taxon>
        <taxon>Chordata</taxon>
        <taxon>Craniata</taxon>
        <taxon>Vertebrata</taxon>
        <taxon>Euteleostomi</taxon>
        <taxon>Actinopterygii</taxon>
        <taxon>Chondrostei</taxon>
        <taxon>Acipenseriformes</taxon>
        <taxon>Polyodontidae</taxon>
        <taxon>Polyodon</taxon>
    </lineage>
</organism>
<evidence type="ECO:0000256" key="7">
    <source>
        <dbReference type="ARBA" id="ARBA00023040"/>
    </source>
</evidence>
<dbReference type="Gene3D" id="1.20.1070.10">
    <property type="entry name" value="Rhodopsin 7-helix transmembrane proteins"/>
    <property type="match status" value="2"/>
</dbReference>
<comment type="similarity">
    <text evidence="11">Belongs to the G-protein coupled receptor 1 family.</text>
</comment>
<evidence type="ECO:0000313" key="15">
    <source>
        <dbReference type="Proteomes" id="UP001166093"/>
    </source>
</evidence>
<keyword evidence="10 11" id="KW-0807">Transducer</keyword>
<dbReference type="InterPro" id="IPR005466">
    <property type="entry name" value="P2Y14_rcpt"/>
</dbReference>
<feature type="transmembrane region" description="Helical" evidence="12">
    <location>
        <begin position="497"/>
        <end position="521"/>
    </location>
</feature>
<evidence type="ECO:0000256" key="6">
    <source>
        <dbReference type="ARBA" id="ARBA00022989"/>
    </source>
</evidence>
<keyword evidence="4" id="KW-0408">Iron</keyword>
<feature type="transmembrane region" description="Helical" evidence="12">
    <location>
        <begin position="36"/>
        <end position="55"/>
    </location>
</feature>
<proteinExistence type="inferred from homology"/>
<feature type="transmembrane region" description="Helical" evidence="12">
    <location>
        <begin position="82"/>
        <end position="105"/>
    </location>
</feature>
<dbReference type="Proteomes" id="UP001166093">
    <property type="component" value="Unassembled WGS sequence"/>
</dbReference>
<comment type="similarity">
    <text evidence="2">Belongs to the cytochrome P450 family.</text>
</comment>
<dbReference type="Pfam" id="PF00001">
    <property type="entry name" value="7tm_1"/>
    <property type="match status" value="2"/>
</dbReference>
<evidence type="ECO:0000259" key="13">
    <source>
        <dbReference type="PROSITE" id="PS50262"/>
    </source>
</evidence>
<evidence type="ECO:0000256" key="1">
    <source>
        <dbReference type="ARBA" id="ARBA00004651"/>
    </source>
</evidence>
<evidence type="ECO:0000256" key="9">
    <source>
        <dbReference type="ARBA" id="ARBA00023170"/>
    </source>
</evidence>
<keyword evidence="7 11" id="KW-0297">G-protein coupled receptor</keyword>
<dbReference type="InterPro" id="IPR017972">
    <property type="entry name" value="Cyt_P450_CS"/>
</dbReference>
<evidence type="ECO:0000256" key="3">
    <source>
        <dbReference type="ARBA" id="ARBA00022475"/>
    </source>
</evidence>
<dbReference type="Gene3D" id="1.10.630.10">
    <property type="entry name" value="Cytochrome P450"/>
    <property type="match status" value="1"/>
</dbReference>
<feature type="domain" description="G-protein coupled receptors family 1 profile" evidence="13">
    <location>
        <begin position="1"/>
        <end position="189"/>
    </location>
</feature>
<dbReference type="PRINTS" id="PR01655">
    <property type="entry name" value="UDPGLUCOSER"/>
</dbReference>
<feature type="non-terminal residue" evidence="14">
    <location>
        <position position="726"/>
    </location>
</feature>
<keyword evidence="4" id="KW-0349">Heme</keyword>
<evidence type="ECO:0000256" key="8">
    <source>
        <dbReference type="ARBA" id="ARBA00023136"/>
    </source>
</evidence>
<keyword evidence="4" id="KW-0479">Metal-binding</keyword>
<keyword evidence="8 12" id="KW-0472">Membrane</keyword>
<dbReference type="PROSITE" id="PS00086">
    <property type="entry name" value="CYTOCHROME_P450"/>
    <property type="match status" value="1"/>
</dbReference>
<dbReference type="PANTHER" id="PTHR24233:SF3">
    <property type="entry name" value="P2Y PURINOCEPTOR 14"/>
    <property type="match status" value="1"/>
</dbReference>
<dbReference type="InterPro" id="IPR036396">
    <property type="entry name" value="Cyt_P450_sf"/>
</dbReference>
<dbReference type="Pfam" id="PF00067">
    <property type="entry name" value="p450"/>
    <property type="match status" value="1"/>
</dbReference>
<evidence type="ECO:0000256" key="11">
    <source>
        <dbReference type="RuleBase" id="RU000688"/>
    </source>
</evidence>
<comment type="caution">
    <text evidence="14">The sequence shown here is derived from an EMBL/GenBank/DDBJ whole genome shotgun (WGS) entry which is preliminary data.</text>
</comment>
<dbReference type="InterPro" id="IPR000276">
    <property type="entry name" value="GPCR_Rhodpsn"/>
</dbReference>